<comment type="caution">
    <text evidence="1">The sequence shown here is derived from an EMBL/GenBank/DDBJ whole genome shotgun (WGS) entry which is preliminary data.</text>
</comment>
<gene>
    <name evidence="1" type="ORF">GCM10023184_39980</name>
</gene>
<accession>A0ABP8HNT3</accession>
<proteinExistence type="predicted"/>
<reference evidence="2" key="1">
    <citation type="journal article" date="2019" name="Int. J. Syst. Evol. Microbiol.">
        <title>The Global Catalogue of Microorganisms (GCM) 10K type strain sequencing project: providing services to taxonomists for standard genome sequencing and annotation.</title>
        <authorList>
            <consortium name="The Broad Institute Genomics Platform"/>
            <consortium name="The Broad Institute Genome Sequencing Center for Infectious Disease"/>
            <person name="Wu L."/>
            <person name="Ma J."/>
        </authorList>
    </citation>
    <scope>NUCLEOTIDE SEQUENCE [LARGE SCALE GENOMIC DNA]</scope>
    <source>
        <strain evidence="2">JCM 17919</strain>
    </source>
</reference>
<sequence length="93" mass="10276">MDTVHFHHGFSASAYLEDTERLVRTTEMIDGLLARKIEGLNASPGYTALYIDSVGVNPKIGNASFLMYSKSLKGRARDTFWAVAKSVHLAPFN</sequence>
<organism evidence="1 2">
    <name type="scientific">Flaviaesturariibacter amylovorans</name>
    <dbReference type="NCBI Taxonomy" id="1084520"/>
    <lineage>
        <taxon>Bacteria</taxon>
        <taxon>Pseudomonadati</taxon>
        <taxon>Bacteroidota</taxon>
        <taxon>Chitinophagia</taxon>
        <taxon>Chitinophagales</taxon>
        <taxon>Chitinophagaceae</taxon>
        <taxon>Flaviaestuariibacter</taxon>
    </lineage>
</organism>
<dbReference type="EMBL" id="BAABGY010000015">
    <property type="protein sequence ID" value="GAA4341478.1"/>
    <property type="molecule type" value="Genomic_DNA"/>
</dbReference>
<evidence type="ECO:0000313" key="2">
    <source>
        <dbReference type="Proteomes" id="UP001501725"/>
    </source>
</evidence>
<keyword evidence="2" id="KW-1185">Reference proteome</keyword>
<dbReference type="Proteomes" id="UP001501725">
    <property type="component" value="Unassembled WGS sequence"/>
</dbReference>
<protein>
    <submittedName>
        <fullName evidence="1">Uncharacterized protein</fullName>
    </submittedName>
</protein>
<evidence type="ECO:0000313" key="1">
    <source>
        <dbReference type="EMBL" id="GAA4341478.1"/>
    </source>
</evidence>
<name>A0ABP8HNT3_9BACT</name>